<reference evidence="1" key="1">
    <citation type="submission" date="2018-11" db="EMBL/GenBank/DDBJ databases">
        <title>The sequence and de novo assembly of Larimichthys crocea genome using PacBio and Hi-C technologies.</title>
        <authorList>
            <person name="Xu P."/>
            <person name="Chen B."/>
            <person name="Zhou Z."/>
            <person name="Ke Q."/>
            <person name="Wu Y."/>
            <person name="Bai H."/>
            <person name="Pu F."/>
        </authorList>
    </citation>
    <scope>NUCLEOTIDE SEQUENCE</scope>
    <source>
        <tissue evidence="1">Muscle</tissue>
    </source>
</reference>
<organism evidence="1 2">
    <name type="scientific">Larimichthys crocea</name>
    <name type="common">Large yellow croaker</name>
    <name type="synonym">Pseudosciaena crocea</name>
    <dbReference type="NCBI Taxonomy" id="215358"/>
    <lineage>
        <taxon>Eukaryota</taxon>
        <taxon>Metazoa</taxon>
        <taxon>Chordata</taxon>
        <taxon>Craniata</taxon>
        <taxon>Vertebrata</taxon>
        <taxon>Euteleostomi</taxon>
        <taxon>Actinopterygii</taxon>
        <taxon>Neopterygii</taxon>
        <taxon>Teleostei</taxon>
        <taxon>Neoteleostei</taxon>
        <taxon>Acanthomorphata</taxon>
        <taxon>Eupercaria</taxon>
        <taxon>Sciaenidae</taxon>
        <taxon>Larimichthys</taxon>
    </lineage>
</organism>
<evidence type="ECO:0000313" key="1">
    <source>
        <dbReference type="EMBL" id="TMS20637.1"/>
    </source>
</evidence>
<dbReference type="EMBL" id="CM011677">
    <property type="protein sequence ID" value="TMS20637.1"/>
    <property type="molecule type" value="Genomic_DNA"/>
</dbReference>
<keyword evidence="2" id="KW-1185">Reference proteome</keyword>
<comment type="caution">
    <text evidence="1">The sequence shown here is derived from an EMBL/GenBank/DDBJ whole genome shotgun (WGS) entry which is preliminary data.</text>
</comment>
<evidence type="ECO:0000313" key="2">
    <source>
        <dbReference type="Proteomes" id="UP000793456"/>
    </source>
</evidence>
<name>A0ACD3RMN3_LARCR</name>
<accession>A0ACD3RMN3</accession>
<dbReference type="Proteomes" id="UP000793456">
    <property type="component" value="Chromosome IV"/>
</dbReference>
<sequence>MLSSQAPFLTTRKPAGPQRSQWKKSLYCRRSLNKNHTKTPHSPPSGTSSSSSFSSSSAECEEAHTQQCEWNSAVVEDSDWLRRTVRRQEKAGLMKNMDTFVFYWFISPRRSRRLVSISMETRGGAGQRGDTSCDLYTLPPVHGTTEFSFPPPSRSSVFLF</sequence>
<proteinExistence type="predicted"/>
<protein>
    <submittedName>
        <fullName evidence="1">Uncharacterized protein</fullName>
    </submittedName>
</protein>
<gene>
    <name evidence="1" type="ORF">E3U43_007130</name>
</gene>